<feature type="compositionally biased region" description="Basic and acidic residues" evidence="1">
    <location>
        <begin position="54"/>
        <end position="64"/>
    </location>
</feature>
<name>A0AAW1PYH5_9CHLO</name>
<evidence type="ECO:0000313" key="3">
    <source>
        <dbReference type="Proteomes" id="UP001489004"/>
    </source>
</evidence>
<evidence type="ECO:0000313" key="2">
    <source>
        <dbReference type="EMBL" id="KAK9814431.1"/>
    </source>
</evidence>
<gene>
    <name evidence="2" type="ORF">WJX72_005814</name>
</gene>
<evidence type="ECO:0000256" key="1">
    <source>
        <dbReference type="SAM" id="MobiDB-lite"/>
    </source>
</evidence>
<keyword evidence="3" id="KW-1185">Reference proteome</keyword>
<reference evidence="2 3" key="1">
    <citation type="journal article" date="2024" name="Nat. Commun.">
        <title>Phylogenomics reveals the evolutionary origins of lichenization in chlorophyte algae.</title>
        <authorList>
            <person name="Puginier C."/>
            <person name="Libourel C."/>
            <person name="Otte J."/>
            <person name="Skaloud P."/>
            <person name="Haon M."/>
            <person name="Grisel S."/>
            <person name="Petersen M."/>
            <person name="Berrin J.G."/>
            <person name="Delaux P.M."/>
            <person name="Dal Grande F."/>
            <person name="Keller J."/>
        </authorList>
    </citation>
    <scope>NUCLEOTIDE SEQUENCE [LARGE SCALE GENOMIC DNA]</scope>
    <source>
        <strain evidence="2 3">SAG 2043</strain>
    </source>
</reference>
<feature type="compositionally biased region" description="Basic and acidic residues" evidence="1">
    <location>
        <begin position="29"/>
        <end position="47"/>
    </location>
</feature>
<dbReference type="Proteomes" id="UP001489004">
    <property type="component" value="Unassembled WGS sequence"/>
</dbReference>
<comment type="caution">
    <text evidence="2">The sequence shown here is derived from an EMBL/GenBank/DDBJ whole genome shotgun (WGS) entry which is preliminary data.</text>
</comment>
<sequence length="70" mass="7527">MALRVPPDAEAANVPDREADPAAAAPADLSDRAGLMERTLSSDRDEVLPTLAKPEPDPRPEPWEGKPLGW</sequence>
<dbReference type="AlphaFoldDB" id="A0AAW1PYH5"/>
<feature type="region of interest" description="Disordered" evidence="1">
    <location>
        <begin position="1"/>
        <end position="70"/>
    </location>
</feature>
<proteinExistence type="predicted"/>
<organism evidence="2 3">
    <name type="scientific">[Myrmecia] bisecta</name>
    <dbReference type="NCBI Taxonomy" id="41462"/>
    <lineage>
        <taxon>Eukaryota</taxon>
        <taxon>Viridiplantae</taxon>
        <taxon>Chlorophyta</taxon>
        <taxon>core chlorophytes</taxon>
        <taxon>Trebouxiophyceae</taxon>
        <taxon>Trebouxiales</taxon>
        <taxon>Trebouxiaceae</taxon>
        <taxon>Myrmecia</taxon>
    </lineage>
</organism>
<protein>
    <submittedName>
        <fullName evidence="2">Uncharacterized protein</fullName>
    </submittedName>
</protein>
<accession>A0AAW1PYH5</accession>
<dbReference type="EMBL" id="JALJOR010000007">
    <property type="protein sequence ID" value="KAK9814431.1"/>
    <property type="molecule type" value="Genomic_DNA"/>
</dbReference>